<evidence type="ECO:0000313" key="6">
    <source>
        <dbReference type="Proteomes" id="UP001370490"/>
    </source>
</evidence>
<proteinExistence type="inferred from homology"/>
<comment type="similarity">
    <text evidence="1 4">Belongs to the glycosyl hydrolase 17 family.</text>
</comment>
<name>A0AAN8VAH2_9MAGN</name>
<reference evidence="5 6" key="1">
    <citation type="submission" date="2023-12" db="EMBL/GenBank/DDBJ databases">
        <title>A high-quality genome assembly for Dillenia turbinata (Dilleniales).</title>
        <authorList>
            <person name="Chanderbali A."/>
        </authorList>
    </citation>
    <scope>NUCLEOTIDE SEQUENCE [LARGE SCALE GENOMIC DNA]</scope>
    <source>
        <strain evidence="5">LSX21</strain>
        <tissue evidence="5">Leaf</tissue>
    </source>
</reference>
<evidence type="ECO:0000256" key="1">
    <source>
        <dbReference type="ARBA" id="ARBA00008773"/>
    </source>
</evidence>
<dbReference type="AlphaFoldDB" id="A0AAN8VAH2"/>
<dbReference type="Pfam" id="PF00332">
    <property type="entry name" value="Glyco_hydro_17"/>
    <property type="match status" value="1"/>
</dbReference>
<dbReference type="Gene3D" id="3.20.20.80">
    <property type="entry name" value="Glycosidases"/>
    <property type="match status" value="1"/>
</dbReference>
<dbReference type="GO" id="GO:0005975">
    <property type="term" value="P:carbohydrate metabolic process"/>
    <property type="evidence" value="ECO:0007669"/>
    <property type="project" value="InterPro"/>
</dbReference>
<keyword evidence="6" id="KW-1185">Reference proteome</keyword>
<protein>
    <submittedName>
        <fullName evidence="5">Glycoside hydrolase family 17</fullName>
    </submittedName>
</protein>
<sequence length="146" mass="16405">MSYLPNMTDPNKAHAWIEQHVQPYISLTKITCITVGNEVFSSNDTQSMNSLLPAMQTIYGSLVSLGLDEQVTVNIQGLSNQILLSISNPFLISMPKSNRLFLLMPIHNPDYVSLEYVLFQPNQGMTDSNTNLNYDNILYAQIDAVY</sequence>
<organism evidence="5 6">
    <name type="scientific">Dillenia turbinata</name>
    <dbReference type="NCBI Taxonomy" id="194707"/>
    <lineage>
        <taxon>Eukaryota</taxon>
        <taxon>Viridiplantae</taxon>
        <taxon>Streptophyta</taxon>
        <taxon>Embryophyta</taxon>
        <taxon>Tracheophyta</taxon>
        <taxon>Spermatophyta</taxon>
        <taxon>Magnoliopsida</taxon>
        <taxon>eudicotyledons</taxon>
        <taxon>Gunneridae</taxon>
        <taxon>Pentapetalae</taxon>
        <taxon>Dilleniales</taxon>
        <taxon>Dilleniaceae</taxon>
        <taxon>Dillenia</taxon>
    </lineage>
</organism>
<dbReference type="SUPFAM" id="SSF51445">
    <property type="entry name" value="(Trans)glycosidases"/>
    <property type="match status" value="1"/>
</dbReference>
<keyword evidence="3" id="KW-0326">Glycosidase</keyword>
<comment type="caution">
    <text evidence="5">The sequence shown here is derived from an EMBL/GenBank/DDBJ whole genome shotgun (WGS) entry which is preliminary data.</text>
</comment>
<dbReference type="InterPro" id="IPR017853">
    <property type="entry name" value="GH"/>
</dbReference>
<evidence type="ECO:0000256" key="2">
    <source>
        <dbReference type="ARBA" id="ARBA00022801"/>
    </source>
</evidence>
<evidence type="ECO:0000256" key="4">
    <source>
        <dbReference type="RuleBase" id="RU004335"/>
    </source>
</evidence>
<evidence type="ECO:0000256" key="3">
    <source>
        <dbReference type="ARBA" id="ARBA00023295"/>
    </source>
</evidence>
<dbReference type="PANTHER" id="PTHR32227">
    <property type="entry name" value="GLUCAN ENDO-1,3-BETA-GLUCOSIDASE BG1-RELATED-RELATED"/>
    <property type="match status" value="1"/>
</dbReference>
<keyword evidence="2 5" id="KW-0378">Hydrolase</keyword>
<accession>A0AAN8VAH2</accession>
<evidence type="ECO:0000313" key="5">
    <source>
        <dbReference type="EMBL" id="KAK6926576.1"/>
    </source>
</evidence>
<dbReference type="Proteomes" id="UP001370490">
    <property type="component" value="Unassembled WGS sequence"/>
</dbReference>
<dbReference type="InterPro" id="IPR044965">
    <property type="entry name" value="Glyco_hydro_17_plant"/>
</dbReference>
<dbReference type="GO" id="GO:0004553">
    <property type="term" value="F:hydrolase activity, hydrolyzing O-glycosyl compounds"/>
    <property type="evidence" value="ECO:0007669"/>
    <property type="project" value="InterPro"/>
</dbReference>
<gene>
    <name evidence="5" type="ORF">RJ641_008295</name>
</gene>
<dbReference type="InterPro" id="IPR000490">
    <property type="entry name" value="Glyco_hydro_17"/>
</dbReference>
<dbReference type="EMBL" id="JBAMMX010000015">
    <property type="protein sequence ID" value="KAK6926576.1"/>
    <property type="molecule type" value="Genomic_DNA"/>
</dbReference>